<dbReference type="Proteomes" id="UP000238081">
    <property type="component" value="Unassembled WGS sequence"/>
</dbReference>
<dbReference type="NCBIfam" id="TIGR02867">
    <property type="entry name" value="spore_II_P"/>
    <property type="match status" value="1"/>
</dbReference>
<keyword evidence="1" id="KW-0812">Transmembrane</keyword>
<keyword evidence="1" id="KW-0472">Membrane</keyword>
<evidence type="ECO:0000256" key="1">
    <source>
        <dbReference type="SAM" id="Phobius"/>
    </source>
</evidence>
<accession>A0A2S7FAE5</accession>
<name>A0A2S7FAE5_CLOBU</name>
<dbReference type="Gene3D" id="3.40.630.40">
    <property type="entry name" value="Zn-dependent exopeptidases"/>
    <property type="match status" value="1"/>
</dbReference>
<dbReference type="EMBL" id="LRDH01000107">
    <property type="protein sequence ID" value="PPV14722.1"/>
    <property type="molecule type" value="Genomic_DNA"/>
</dbReference>
<dbReference type="RefSeq" id="WP_003408817.1">
    <property type="nucleotide sequence ID" value="NZ_CAVLFH010000001.1"/>
</dbReference>
<dbReference type="AlphaFoldDB" id="A0A2S7FAE5"/>
<evidence type="ECO:0000313" key="3">
    <source>
        <dbReference type="Proteomes" id="UP000238081"/>
    </source>
</evidence>
<protein>
    <submittedName>
        <fullName evidence="2">Stage II sporulation protein P</fullName>
    </submittedName>
</protein>
<dbReference type="SUPFAM" id="SSF53187">
    <property type="entry name" value="Zn-dependent exopeptidases"/>
    <property type="match status" value="1"/>
</dbReference>
<dbReference type="Pfam" id="PF07454">
    <property type="entry name" value="SpoIIP"/>
    <property type="match status" value="1"/>
</dbReference>
<comment type="caution">
    <text evidence="2">The sequence shown here is derived from an EMBL/GenBank/DDBJ whole genome shotgun (WGS) entry which is preliminary data.</text>
</comment>
<evidence type="ECO:0000313" key="2">
    <source>
        <dbReference type="EMBL" id="PPV14722.1"/>
    </source>
</evidence>
<keyword evidence="1" id="KW-1133">Transmembrane helix</keyword>
<proteinExistence type="predicted"/>
<gene>
    <name evidence="2" type="ORF">AWN73_03135</name>
</gene>
<reference evidence="2 3" key="1">
    <citation type="submission" date="2016-01" db="EMBL/GenBank/DDBJ databases">
        <title>Characterization of the Clostridium difficile lineages that are prevalent in Hong Kong and China.</title>
        <authorList>
            <person name="Kwok J.S.-L."/>
            <person name="Lam W.-Y."/>
            <person name="Ip M."/>
            <person name="Chan T.-F."/>
            <person name="Hawkey P.M."/>
            <person name="Tsui S.K.-W."/>
        </authorList>
    </citation>
    <scope>NUCLEOTIDE SEQUENCE [LARGE SCALE GENOMIC DNA]</scope>
    <source>
        <strain evidence="2 3">300064</strain>
    </source>
</reference>
<feature type="transmembrane region" description="Helical" evidence="1">
    <location>
        <begin position="23"/>
        <end position="45"/>
    </location>
</feature>
<organism evidence="2 3">
    <name type="scientific">Clostridium butyricum</name>
    <dbReference type="NCBI Taxonomy" id="1492"/>
    <lineage>
        <taxon>Bacteria</taxon>
        <taxon>Bacillati</taxon>
        <taxon>Bacillota</taxon>
        <taxon>Clostridia</taxon>
        <taxon>Eubacteriales</taxon>
        <taxon>Clostridiaceae</taxon>
        <taxon>Clostridium</taxon>
    </lineage>
</organism>
<dbReference type="InterPro" id="IPR010897">
    <property type="entry name" value="Spore_II_P"/>
</dbReference>
<sequence length="370" mass="41670">MIYAGRREKRIGPQKKIRGRPKVSVGLVILMILASVFFIRVIGILKDNKERGAFVYVQLLNIGLPIVENTVYDEGTYAENKLSISNVCLEALGLQNFTYEKILSKELSILGSVDKLDNNNYVSNNSSNNSSNMIVSYNPFTVSEDSISKETYTSDSTNTQIYNPALKKPLDESKPEVLIYHTHTSENYDANAPDSLNEETNVVGVGDVLENELKNNYGISVIHDKTNHCQSYDDSYNRSAETVDYYLKEYGDFKIIIDLHRDSVNNKAATTTEVYGMSASRIMFVNAKNSTRYEKNKELTEKIFNKTKELFPGLPREIYTYNRGKNAFNQSKSDGCVLFEIGSHTNTPDESKVTAECMARVIAEILNGKQ</sequence>